<evidence type="ECO:0000313" key="1">
    <source>
        <dbReference type="EMBL" id="MQQ99262.1"/>
    </source>
</evidence>
<dbReference type="Proteomes" id="UP000451565">
    <property type="component" value="Unassembled WGS sequence"/>
</dbReference>
<dbReference type="OrthoDB" id="8969932at2"/>
<gene>
    <name evidence="1" type="ORF">GEV47_01000</name>
</gene>
<evidence type="ECO:0008006" key="3">
    <source>
        <dbReference type="Google" id="ProtNLM"/>
    </source>
</evidence>
<organism evidence="1 2">
    <name type="scientific">Glaciimonas soli</name>
    <dbReference type="NCBI Taxonomy" id="2590999"/>
    <lineage>
        <taxon>Bacteria</taxon>
        <taxon>Pseudomonadati</taxon>
        <taxon>Pseudomonadota</taxon>
        <taxon>Betaproteobacteria</taxon>
        <taxon>Burkholderiales</taxon>
        <taxon>Oxalobacteraceae</taxon>
        <taxon>Glaciimonas</taxon>
    </lineage>
</organism>
<comment type="caution">
    <text evidence="1">The sequence shown here is derived from an EMBL/GenBank/DDBJ whole genome shotgun (WGS) entry which is preliminary data.</text>
</comment>
<accession>A0A843YNY0</accession>
<reference evidence="1 2" key="1">
    <citation type="submission" date="2019-10" db="EMBL/GenBank/DDBJ databases">
        <title>Glaciimonas soli sp. nov., a psychrophilic bacterium isolated from the forest soil of a high elevation mountain in Taiwan.</title>
        <authorList>
            <person name="Wang L.-T."/>
            <person name="Shieh W.Y."/>
        </authorList>
    </citation>
    <scope>NUCLEOTIDE SEQUENCE [LARGE SCALE GENOMIC DNA]</scope>
    <source>
        <strain evidence="1 2">GS1</strain>
    </source>
</reference>
<dbReference type="EMBL" id="WINI01000001">
    <property type="protein sequence ID" value="MQQ99262.1"/>
    <property type="molecule type" value="Genomic_DNA"/>
</dbReference>
<proteinExistence type="predicted"/>
<evidence type="ECO:0000313" key="2">
    <source>
        <dbReference type="Proteomes" id="UP000451565"/>
    </source>
</evidence>
<protein>
    <recommendedName>
        <fullName evidence="3">Helix-turn-helix protein</fullName>
    </recommendedName>
</protein>
<name>A0A843YNY0_9BURK</name>
<dbReference type="GO" id="GO:0003677">
    <property type="term" value="F:DNA binding"/>
    <property type="evidence" value="ECO:0007669"/>
    <property type="project" value="InterPro"/>
</dbReference>
<sequence>MSYLEMITRALKGRSVLSASKQWGIPQPTLRKYANGERLPDFATAKIMAEEAGMGLEEAFEMLAEEELKRKQKHSTMEKISVSFLNLLSRANPHKHYVCVG</sequence>
<keyword evidence="2" id="KW-1185">Reference proteome</keyword>
<dbReference type="InterPro" id="IPR010982">
    <property type="entry name" value="Lambda_DNA-bd_dom_sf"/>
</dbReference>
<dbReference type="RefSeq" id="WP_153232865.1">
    <property type="nucleotide sequence ID" value="NZ_WINI01000001.1"/>
</dbReference>
<dbReference type="AlphaFoldDB" id="A0A843YNY0"/>
<dbReference type="SUPFAM" id="SSF47413">
    <property type="entry name" value="lambda repressor-like DNA-binding domains"/>
    <property type="match status" value="1"/>
</dbReference>